<dbReference type="SMART" id="SM00173">
    <property type="entry name" value="RAS"/>
    <property type="match status" value="1"/>
</dbReference>
<evidence type="ECO:0000313" key="14">
    <source>
        <dbReference type="WBParaSite" id="DME_0000364801-mRNA-1"/>
    </source>
</evidence>
<keyword evidence="13" id="KW-1185">Reference proteome</keyword>
<dbReference type="FunFam" id="3.40.50.300:FF:001149">
    <property type="entry name" value="Rab40, isoform A"/>
    <property type="match status" value="1"/>
</dbReference>
<dbReference type="AlphaFoldDB" id="A0A0N4U998"/>
<dbReference type="SMART" id="SM00174">
    <property type="entry name" value="RHO"/>
    <property type="match status" value="1"/>
</dbReference>
<evidence type="ECO:0000256" key="1">
    <source>
        <dbReference type="ARBA" id="ARBA00001946"/>
    </source>
</evidence>
<dbReference type="PANTHER" id="PTHR47980">
    <property type="entry name" value="LD44762P"/>
    <property type="match status" value="1"/>
</dbReference>
<dbReference type="InterPro" id="IPR001496">
    <property type="entry name" value="SOCS_box"/>
</dbReference>
<evidence type="ECO:0000256" key="3">
    <source>
        <dbReference type="ARBA" id="ARBA00022723"/>
    </source>
</evidence>
<keyword evidence="8" id="KW-0449">Lipoprotein</keyword>
<feature type="domain" description="SOCS box" evidence="10">
    <location>
        <begin position="179"/>
        <end position="233"/>
    </location>
</feature>
<protein>
    <submittedName>
        <fullName evidence="14">SOCS box domain-containing protein</fullName>
    </submittedName>
</protein>
<dbReference type="Proteomes" id="UP000038040">
    <property type="component" value="Unplaced"/>
</dbReference>
<dbReference type="GO" id="GO:0003924">
    <property type="term" value="F:GTPase activity"/>
    <property type="evidence" value="ECO:0007669"/>
    <property type="project" value="InterPro"/>
</dbReference>
<comment type="cofactor">
    <cofactor evidence="1">
        <name>Mg(2+)</name>
        <dbReference type="ChEBI" id="CHEBI:18420"/>
    </cofactor>
</comment>
<evidence type="ECO:0000256" key="4">
    <source>
        <dbReference type="ARBA" id="ARBA00022741"/>
    </source>
</evidence>
<dbReference type="Pfam" id="PF07525">
    <property type="entry name" value="SOCS_box"/>
    <property type="match status" value="1"/>
</dbReference>
<reference evidence="11 13" key="2">
    <citation type="submission" date="2018-11" db="EMBL/GenBank/DDBJ databases">
        <authorList>
            <consortium name="Pathogen Informatics"/>
        </authorList>
    </citation>
    <scope>NUCLEOTIDE SEQUENCE [LARGE SCALE GENOMIC DNA]</scope>
</reference>
<dbReference type="PROSITE" id="PS51421">
    <property type="entry name" value="RAS"/>
    <property type="match status" value="1"/>
</dbReference>
<dbReference type="InterPro" id="IPR001806">
    <property type="entry name" value="Small_GTPase"/>
</dbReference>
<dbReference type="Pfam" id="PF00071">
    <property type="entry name" value="Ras"/>
    <property type="match status" value="1"/>
</dbReference>
<keyword evidence="3" id="KW-0479">Metal-binding</keyword>
<evidence type="ECO:0000256" key="5">
    <source>
        <dbReference type="ARBA" id="ARBA00022842"/>
    </source>
</evidence>
<keyword evidence="4" id="KW-0547">Nucleotide-binding</keyword>
<proteinExistence type="inferred from homology"/>
<evidence type="ECO:0000256" key="9">
    <source>
        <dbReference type="ARBA" id="ARBA00023289"/>
    </source>
</evidence>
<dbReference type="Proteomes" id="UP000274756">
    <property type="component" value="Unassembled WGS sequence"/>
</dbReference>
<evidence type="ECO:0000256" key="6">
    <source>
        <dbReference type="ARBA" id="ARBA00023134"/>
    </source>
</evidence>
<dbReference type="GO" id="GO:0046872">
    <property type="term" value="F:metal ion binding"/>
    <property type="evidence" value="ECO:0007669"/>
    <property type="project" value="UniProtKB-KW"/>
</dbReference>
<accession>A0A0N4U998</accession>
<dbReference type="InterPro" id="IPR050305">
    <property type="entry name" value="Small_GTPase_Rab"/>
</dbReference>
<name>A0A0N4U998_DRAME</name>
<dbReference type="SUPFAM" id="SSF158235">
    <property type="entry name" value="SOCS box-like"/>
    <property type="match status" value="1"/>
</dbReference>
<keyword evidence="5" id="KW-0460">Magnesium</keyword>
<dbReference type="OrthoDB" id="6339763at2759"/>
<evidence type="ECO:0000256" key="8">
    <source>
        <dbReference type="ARBA" id="ARBA00023288"/>
    </source>
</evidence>
<dbReference type="EMBL" id="UYYG01001162">
    <property type="protein sequence ID" value="VDN57680.1"/>
    <property type="molecule type" value="Genomic_DNA"/>
</dbReference>
<dbReference type="InterPro" id="IPR005225">
    <property type="entry name" value="Small_GTP-bd"/>
</dbReference>
<dbReference type="PROSITE" id="PS51419">
    <property type="entry name" value="RAB"/>
    <property type="match status" value="1"/>
</dbReference>
<dbReference type="InterPro" id="IPR027417">
    <property type="entry name" value="P-loop_NTPase"/>
</dbReference>
<dbReference type="NCBIfam" id="TIGR00231">
    <property type="entry name" value="small_GTP"/>
    <property type="match status" value="1"/>
</dbReference>
<reference evidence="14" key="1">
    <citation type="submission" date="2017-02" db="UniProtKB">
        <authorList>
            <consortium name="WormBaseParasite"/>
        </authorList>
    </citation>
    <scope>IDENTIFICATION</scope>
</reference>
<gene>
    <name evidence="11" type="ORF">DME_LOCUS7653</name>
</gene>
<evidence type="ECO:0000256" key="2">
    <source>
        <dbReference type="ARBA" id="ARBA00006270"/>
    </source>
</evidence>
<evidence type="ECO:0000313" key="11">
    <source>
        <dbReference type="EMBL" id="VDN57680.1"/>
    </source>
</evidence>
<dbReference type="GO" id="GO:0035556">
    <property type="term" value="P:intracellular signal transduction"/>
    <property type="evidence" value="ECO:0007669"/>
    <property type="project" value="InterPro"/>
</dbReference>
<evidence type="ECO:0000313" key="12">
    <source>
        <dbReference type="Proteomes" id="UP000038040"/>
    </source>
</evidence>
<keyword evidence="6" id="KW-0342">GTP-binding</keyword>
<keyword evidence="9" id="KW-0636">Prenylation</keyword>
<evidence type="ECO:0000313" key="13">
    <source>
        <dbReference type="Proteomes" id="UP000274756"/>
    </source>
</evidence>
<comment type="similarity">
    <text evidence="2">Belongs to the small GTPase superfamily. Rab family.</text>
</comment>
<dbReference type="PRINTS" id="PR00449">
    <property type="entry name" value="RASTRNSFRMNG"/>
</dbReference>
<organism evidence="12 14">
    <name type="scientific">Dracunculus medinensis</name>
    <name type="common">Guinea worm</name>
    <dbReference type="NCBI Taxonomy" id="318479"/>
    <lineage>
        <taxon>Eukaryota</taxon>
        <taxon>Metazoa</taxon>
        <taxon>Ecdysozoa</taxon>
        <taxon>Nematoda</taxon>
        <taxon>Chromadorea</taxon>
        <taxon>Rhabditida</taxon>
        <taxon>Spirurina</taxon>
        <taxon>Dracunculoidea</taxon>
        <taxon>Dracunculidae</taxon>
        <taxon>Dracunculus</taxon>
    </lineage>
</organism>
<dbReference type="WBParaSite" id="DME_0000364801-mRNA-1">
    <property type="protein sequence ID" value="DME_0000364801-mRNA-1"/>
    <property type="gene ID" value="DME_0000364801"/>
</dbReference>
<dbReference type="SMART" id="SM00175">
    <property type="entry name" value="RAB"/>
    <property type="match status" value="1"/>
</dbReference>
<keyword evidence="7" id="KW-0564">Palmitate</keyword>
<dbReference type="PROSITE" id="PS50225">
    <property type="entry name" value="SOCS"/>
    <property type="match status" value="1"/>
</dbReference>
<dbReference type="SMART" id="SM00253">
    <property type="entry name" value="SOCS"/>
    <property type="match status" value="1"/>
</dbReference>
<dbReference type="STRING" id="318479.A0A0N4U998"/>
<dbReference type="Gene3D" id="3.40.50.300">
    <property type="entry name" value="P-loop containing nucleotide triphosphate hydrolases"/>
    <property type="match status" value="1"/>
</dbReference>
<evidence type="ECO:0000259" key="10">
    <source>
        <dbReference type="PROSITE" id="PS50225"/>
    </source>
</evidence>
<evidence type="ECO:0000256" key="7">
    <source>
        <dbReference type="ARBA" id="ARBA00023139"/>
    </source>
</evidence>
<dbReference type="InterPro" id="IPR036036">
    <property type="entry name" value="SOCS_box-like_dom_sf"/>
</dbReference>
<dbReference type="GO" id="GO:0005525">
    <property type="term" value="F:GTP binding"/>
    <property type="evidence" value="ECO:0007669"/>
    <property type="project" value="UniProtKB-KW"/>
</dbReference>
<sequence>MKKCDVALCGDDHEYLLKFLLVGDSDVGKNEIADFLGASSSSNSAVTIPKTTIILLEGKRVRLQLWLDTSGQGRFSTVIKSYSRGAEGILLVYDITNRWSFDGIRRWLTEIEFHAPGIPKILIGNRLHLEFKRAVSRHEAEIFARKRNMQYYEVKFPFISTLAYFNVQECVTELARLVILRNGIRWLRQPNQVLSLQDLCSRVVIRSVINIHAIQRLPLPSFLKSEVRSFARGAEICMGSSPNHNIQNCVKKTKRSSILLLARSTSLINKHAKNATCALM</sequence>
<dbReference type="SUPFAM" id="SSF52540">
    <property type="entry name" value="P-loop containing nucleoside triphosphate hydrolases"/>
    <property type="match status" value="1"/>
</dbReference>